<proteinExistence type="inferred from homology"/>
<evidence type="ECO:0000313" key="6">
    <source>
        <dbReference type="EMBL" id="MBL0741590.1"/>
    </source>
</evidence>
<evidence type="ECO:0000256" key="1">
    <source>
        <dbReference type="ARBA" id="ARBA00008239"/>
    </source>
</evidence>
<protein>
    <submittedName>
        <fullName evidence="6">Molecular chaperone HtpG</fullName>
    </submittedName>
</protein>
<feature type="coiled-coil region" evidence="5">
    <location>
        <begin position="475"/>
        <end position="515"/>
    </location>
</feature>
<dbReference type="PIRSF" id="PIRSF002583">
    <property type="entry name" value="Hsp90"/>
    <property type="match status" value="1"/>
</dbReference>
<evidence type="ECO:0000256" key="4">
    <source>
        <dbReference type="ARBA" id="ARBA00023186"/>
    </source>
</evidence>
<dbReference type="PANTHER" id="PTHR11528">
    <property type="entry name" value="HEAT SHOCK PROTEIN 90 FAMILY MEMBER"/>
    <property type="match status" value="1"/>
</dbReference>
<dbReference type="CDD" id="cd16927">
    <property type="entry name" value="HATPase_Hsp90-like"/>
    <property type="match status" value="1"/>
</dbReference>
<keyword evidence="7" id="KW-1185">Reference proteome</keyword>
<keyword evidence="3" id="KW-0067">ATP-binding</keyword>
<comment type="caution">
    <text evidence="6">The sequence shown here is derived from an EMBL/GenBank/DDBJ whole genome shotgun (WGS) entry which is preliminary data.</text>
</comment>
<dbReference type="InterPro" id="IPR036890">
    <property type="entry name" value="HATPase_C_sf"/>
</dbReference>
<dbReference type="InterPro" id="IPR020575">
    <property type="entry name" value="Hsp90_N"/>
</dbReference>
<dbReference type="Proteomes" id="UP000613030">
    <property type="component" value="Unassembled WGS sequence"/>
</dbReference>
<accession>A0ABS1KQI3</accession>
<dbReference type="EMBL" id="JAERRB010000003">
    <property type="protein sequence ID" value="MBL0741590.1"/>
    <property type="molecule type" value="Genomic_DNA"/>
</dbReference>
<dbReference type="Gene3D" id="3.30.230.80">
    <property type="match status" value="1"/>
</dbReference>
<dbReference type="InterPro" id="IPR019805">
    <property type="entry name" value="Heat_shock_protein_90_CS"/>
</dbReference>
<dbReference type="RefSeq" id="WP_202008964.1">
    <property type="nucleotide sequence ID" value="NZ_JAERRB010000003.1"/>
</dbReference>
<organism evidence="6 7">
    <name type="scientific">Chryseolinea lacunae</name>
    <dbReference type="NCBI Taxonomy" id="2801331"/>
    <lineage>
        <taxon>Bacteria</taxon>
        <taxon>Pseudomonadati</taxon>
        <taxon>Bacteroidota</taxon>
        <taxon>Cytophagia</taxon>
        <taxon>Cytophagales</taxon>
        <taxon>Fulvivirgaceae</taxon>
        <taxon>Chryseolinea</taxon>
    </lineage>
</organism>
<dbReference type="SUPFAM" id="SSF110942">
    <property type="entry name" value="HSP90 C-terminal domain"/>
    <property type="match status" value="1"/>
</dbReference>
<dbReference type="SUPFAM" id="SSF55874">
    <property type="entry name" value="ATPase domain of HSP90 chaperone/DNA topoisomerase II/histidine kinase"/>
    <property type="match status" value="1"/>
</dbReference>
<dbReference type="InterPro" id="IPR001404">
    <property type="entry name" value="Hsp90_fam"/>
</dbReference>
<dbReference type="Pfam" id="PF13589">
    <property type="entry name" value="HATPase_c_3"/>
    <property type="match status" value="1"/>
</dbReference>
<dbReference type="Pfam" id="PF00183">
    <property type="entry name" value="HSP90"/>
    <property type="match status" value="1"/>
</dbReference>
<dbReference type="PRINTS" id="PR00775">
    <property type="entry name" value="HEATSHOCK90"/>
</dbReference>
<dbReference type="SUPFAM" id="SSF54211">
    <property type="entry name" value="Ribosomal protein S5 domain 2-like"/>
    <property type="match status" value="1"/>
</dbReference>
<evidence type="ECO:0000313" key="7">
    <source>
        <dbReference type="Proteomes" id="UP000613030"/>
    </source>
</evidence>
<comment type="similarity">
    <text evidence="1">Belongs to the heat shock protein 90 family.</text>
</comment>
<gene>
    <name evidence="6" type="primary">htpG</name>
    <name evidence="6" type="ORF">JI741_10195</name>
</gene>
<evidence type="ECO:0000256" key="5">
    <source>
        <dbReference type="SAM" id="Coils"/>
    </source>
</evidence>
<dbReference type="Gene3D" id="1.20.120.790">
    <property type="entry name" value="Heat shock protein 90, C-terminal domain"/>
    <property type="match status" value="1"/>
</dbReference>
<reference evidence="6 7" key="1">
    <citation type="submission" date="2021-01" db="EMBL/GenBank/DDBJ databases">
        <title>Chryseolinea sp. Jin1 Genome sequencing and assembly.</title>
        <authorList>
            <person name="Kim I."/>
        </authorList>
    </citation>
    <scope>NUCLEOTIDE SEQUENCE [LARGE SCALE GENOMIC DNA]</scope>
    <source>
        <strain evidence="6 7">Jin1</strain>
    </source>
</reference>
<keyword evidence="5" id="KW-0175">Coiled coil</keyword>
<evidence type="ECO:0000256" key="2">
    <source>
        <dbReference type="ARBA" id="ARBA00022741"/>
    </source>
</evidence>
<dbReference type="PROSITE" id="PS00298">
    <property type="entry name" value="HSP90"/>
    <property type="match status" value="1"/>
</dbReference>
<keyword evidence="4" id="KW-0143">Chaperone</keyword>
<dbReference type="InterPro" id="IPR020568">
    <property type="entry name" value="Ribosomal_Su5_D2-typ_SF"/>
</dbReference>
<name>A0ABS1KQI3_9BACT</name>
<sequence>MAAVTEEKGTISIHTENIFPIIKKFLYSDHEIFLRELVSNAVDATQKLKKLAALGEFNGELGDLTIEVSFDKDKKTITVSDKGLGMTGEEIKKYINQIAFSGAAEFVEKFKDKTDAKDIIGKFGLGFYSAFMVADNVEIISRSFKSAEDEAARWICDGSTEFQLSAATKAERGTDIILHVNADSEEFLDEWKLKGILDKYCKFLPVEIKFGTKSENEEDGVDEAGKPKYKTVTTDRIINNPSPLWVKSPSDLKDEDYLAFYKELYPFSEDPLFWIHLNVDYPFNLTGVLYFPKVKNDFEMQKNKIQLYSRQVFITDEVKDVVPDFLMMLHGVLDSPDIPLNVSRSYLQSDANVKKISAHITKKVADKLSELYKKDRADFEKKWDDINIFVKYGIISDEKFYDRAKDFTLLKNVDKQYFTFDEYKEKVSATQTDKDGNVIYVYASDAGKQDSFIQAAKAKAYDVLLLDGVLDNHFINTLEQKLEKVQVKRVDSETADKLIDKDEKLESVLSDTEQETVKGVFEKAINSKAMTVAVESLSPQDLPVVITMSEFMRRMKDMAKLGGGGGYAFMGNMPDNYNVSVNANHPIIQKILKAETDDQKARLAKQAYDLALLSQNMLTGADLTNFIRRSVDMVS</sequence>
<dbReference type="InterPro" id="IPR037196">
    <property type="entry name" value="HSP90_C"/>
</dbReference>
<keyword evidence="2" id="KW-0547">Nucleotide-binding</keyword>
<evidence type="ECO:0000256" key="3">
    <source>
        <dbReference type="ARBA" id="ARBA00022840"/>
    </source>
</evidence>
<dbReference type="NCBIfam" id="NF003555">
    <property type="entry name" value="PRK05218.1"/>
    <property type="match status" value="1"/>
</dbReference>
<dbReference type="Gene3D" id="3.40.50.11260">
    <property type="match status" value="1"/>
</dbReference>
<dbReference type="Gene3D" id="3.30.565.10">
    <property type="entry name" value="Histidine kinase-like ATPase, C-terminal domain"/>
    <property type="match status" value="1"/>
</dbReference>